<keyword evidence="10" id="KW-1185">Reference proteome</keyword>
<dbReference type="Pfam" id="PF08139">
    <property type="entry name" value="LPAM_1"/>
    <property type="match status" value="1"/>
</dbReference>
<dbReference type="InterPro" id="IPR000866">
    <property type="entry name" value="AhpC/TSA"/>
</dbReference>
<evidence type="ECO:0000313" key="10">
    <source>
        <dbReference type="Proteomes" id="UP000243887"/>
    </source>
</evidence>
<keyword evidence="5" id="KW-1015">Disulfide bond</keyword>
<dbReference type="InterPro" id="IPR050553">
    <property type="entry name" value="Thioredoxin_ResA/DsbE_sf"/>
</dbReference>
<dbReference type="EMBL" id="FORU01000013">
    <property type="protein sequence ID" value="SFJ69911.1"/>
    <property type="molecule type" value="Genomic_DNA"/>
</dbReference>
<dbReference type="PANTHER" id="PTHR42852">
    <property type="entry name" value="THIOL:DISULFIDE INTERCHANGE PROTEIN DSBE"/>
    <property type="match status" value="1"/>
</dbReference>
<evidence type="ECO:0000313" key="9">
    <source>
        <dbReference type="EMBL" id="SFJ69911.1"/>
    </source>
</evidence>
<evidence type="ECO:0000256" key="7">
    <source>
        <dbReference type="SAM" id="Coils"/>
    </source>
</evidence>
<dbReference type="STRING" id="1150112.SAMN04487893_11366"/>
<reference evidence="10" key="1">
    <citation type="submission" date="2016-10" db="EMBL/GenBank/DDBJ databases">
        <authorList>
            <person name="Varghese N."/>
            <person name="Submissions S."/>
        </authorList>
    </citation>
    <scope>NUCLEOTIDE SEQUENCE [LARGE SCALE GENOMIC DNA]</scope>
    <source>
        <strain evidence="10">DSM 26542</strain>
    </source>
</reference>
<dbReference type="AlphaFoldDB" id="A0A1I3TJV9"/>
<dbReference type="Pfam" id="PF00578">
    <property type="entry name" value="AhpC-TSA"/>
    <property type="match status" value="1"/>
</dbReference>
<dbReference type="GO" id="GO:0017004">
    <property type="term" value="P:cytochrome complex assembly"/>
    <property type="evidence" value="ECO:0007669"/>
    <property type="project" value="UniProtKB-KW"/>
</dbReference>
<sequence length="373" mass="41615">MKKIFSILGAAVILASCNNNTVDGYAISGEVKGVEDGTKVFLKKQVGMDYQSLDSTEVKAGKFELKGLVEEVGLSALTFGSDDVNIPLVLENGKINVKFNAENIEESKVSGTKNNDSFNSFNENVSKLRKDIQEFQQNANSIFEEARSTNNSKVMDSLLAINDEKMENLNNYNKTFIKENNDSYIATLLLSQMAQGGAVQPEEAQELFSKFTEEAKKYQPSKELSEFLGKIAKVSIGQKAPDFSAPNPEGKEVSLKESLGKVTIIDFWASWCSPCRIENPNVVRIYNKYHEQGLNIIGVSLDRDADSWKQAIEKDQLTWTQISHLQYWNDPIAKEYSVKGIPATFILDENGIIVARDLRGDELEKKIAELLNK</sequence>
<dbReference type="GO" id="GO:0030313">
    <property type="term" value="C:cell envelope"/>
    <property type="evidence" value="ECO:0007669"/>
    <property type="project" value="UniProtKB-SubCell"/>
</dbReference>
<evidence type="ECO:0000256" key="2">
    <source>
        <dbReference type="ARBA" id="ARBA00017922"/>
    </source>
</evidence>
<dbReference type="InterPro" id="IPR036249">
    <property type="entry name" value="Thioredoxin-like_sf"/>
</dbReference>
<feature type="coiled-coil region" evidence="7">
    <location>
        <begin position="118"/>
        <end position="145"/>
    </location>
</feature>
<dbReference type="PANTHER" id="PTHR42852:SF6">
    <property type="entry name" value="THIOL:DISULFIDE INTERCHANGE PROTEIN DSBE"/>
    <property type="match status" value="1"/>
</dbReference>
<evidence type="ECO:0000256" key="5">
    <source>
        <dbReference type="ARBA" id="ARBA00023157"/>
    </source>
</evidence>
<dbReference type="GO" id="GO:0016209">
    <property type="term" value="F:antioxidant activity"/>
    <property type="evidence" value="ECO:0007669"/>
    <property type="project" value="InterPro"/>
</dbReference>
<comment type="subcellular location">
    <subcellularLocation>
        <location evidence="1">Cell envelope</location>
    </subcellularLocation>
</comment>
<name>A0A1I3TJV9_9FLAO</name>
<dbReference type="Gene3D" id="3.40.30.10">
    <property type="entry name" value="Glutaredoxin"/>
    <property type="match status" value="1"/>
</dbReference>
<dbReference type="InterPro" id="IPR025380">
    <property type="entry name" value="DUF4369"/>
</dbReference>
<dbReference type="SUPFAM" id="SSF52833">
    <property type="entry name" value="Thioredoxin-like"/>
    <property type="match status" value="1"/>
</dbReference>
<evidence type="ECO:0000256" key="3">
    <source>
        <dbReference type="ARBA" id="ARBA00022729"/>
    </source>
</evidence>
<evidence type="ECO:0000256" key="6">
    <source>
        <dbReference type="ARBA" id="ARBA00023284"/>
    </source>
</evidence>
<dbReference type="RefSeq" id="WP_090680144.1">
    <property type="nucleotide sequence ID" value="NZ_FORU01000013.1"/>
</dbReference>
<organism evidence="9 10">
    <name type="scientific">Myroides guanonis</name>
    <dbReference type="NCBI Taxonomy" id="1150112"/>
    <lineage>
        <taxon>Bacteria</taxon>
        <taxon>Pseudomonadati</taxon>
        <taxon>Bacteroidota</taxon>
        <taxon>Flavobacteriia</taxon>
        <taxon>Flavobacteriales</taxon>
        <taxon>Flavobacteriaceae</taxon>
        <taxon>Myroides</taxon>
    </lineage>
</organism>
<dbReference type="InterPro" id="IPR013766">
    <property type="entry name" value="Thioredoxin_domain"/>
</dbReference>
<dbReference type="GO" id="GO:0016491">
    <property type="term" value="F:oxidoreductase activity"/>
    <property type="evidence" value="ECO:0007669"/>
    <property type="project" value="InterPro"/>
</dbReference>
<keyword evidence="4" id="KW-0201">Cytochrome c-type biogenesis</keyword>
<accession>A0A1I3TJV9</accession>
<keyword evidence="7" id="KW-0175">Coiled coil</keyword>
<feature type="domain" description="Thioredoxin" evidence="8">
    <location>
        <begin position="234"/>
        <end position="373"/>
    </location>
</feature>
<dbReference type="CDD" id="cd02966">
    <property type="entry name" value="TlpA_like_family"/>
    <property type="match status" value="1"/>
</dbReference>
<protein>
    <recommendedName>
        <fullName evidence="2">Type IV secretion system putative lipoprotein virB7</fullName>
    </recommendedName>
</protein>
<dbReference type="PROSITE" id="PS51352">
    <property type="entry name" value="THIOREDOXIN_2"/>
    <property type="match status" value="1"/>
</dbReference>
<dbReference type="Proteomes" id="UP000243887">
    <property type="component" value="Unassembled WGS sequence"/>
</dbReference>
<dbReference type="OrthoDB" id="1069091at2"/>
<dbReference type="InterPro" id="IPR012640">
    <property type="entry name" value="Membr_lipoprot_lipid_attach_CS"/>
</dbReference>
<evidence type="ECO:0000259" key="8">
    <source>
        <dbReference type="PROSITE" id="PS51352"/>
    </source>
</evidence>
<proteinExistence type="predicted"/>
<keyword evidence="3" id="KW-0732">Signal</keyword>
<dbReference type="Pfam" id="PF14289">
    <property type="entry name" value="DUF4369"/>
    <property type="match status" value="1"/>
</dbReference>
<keyword evidence="6" id="KW-0676">Redox-active center</keyword>
<gene>
    <name evidence="9" type="ORF">SAMN04487893_11366</name>
</gene>
<dbReference type="PROSITE" id="PS51257">
    <property type="entry name" value="PROKAR_LIPOPROTEIN"/>
    <property type="match status" value="1"/>
</dbReference>
<evidence type="ECO:0000256" key="1">
    <source>
        <dbReference type="ARBA" id="ARBA00004196"/>
    </source>
</evidence>
<evidence type="ECO:0000256" key="4">
    <source>
        <dbReference type="ARBA" id="ARBA00022748"/>
    </source>
</evidence>